<dbReference type="PANTHER" id="PTHR31001:SF81">
    <property type="entry name" value="ZN(II)2CYS6 TRANSCRIPTION FACTOR"/>
    <property type="match status" value="1"/>
</dbReference>
<evidence type="ECO:0000259" key="4">
    <source>
        <dbReference type="PROSITE" id="PS50048"/>
    </source>
</evidence>
<dbReference type="Pfam" id="PF00172">
    <property type="entry name" value="Zn_clus"/>
    <property type="match status" value="1"/>
</dbReference>
<dbReference type="AlphaFoldDB" id="A0AAD7MH13"/>
<keyword evidence="2" id="KW-0539">Nucleus</keyword>
<dbReference type="CDD" id="cd00067">
    <property type="entry name" value="GAL4"/>
    <property type="match status" value="1"/>
</dbReference>
<reference evidence="5" key="1">
    <citation type="submission" date="2023-03" db="EMBL/GenBank/DDBJ databases">
        <title>Massive genome expansion in bonnet fungi (Mycena s.s.) driven by repeated elements and novel gene families across ecological guilds.</title>
        <authorList>
            <consortium name="Lawrence Berkeley National Laboratory"/>
            <person name="Harder C.B."/>
            <person name="Miyauchi S."/>
            <person name="Viragh M."/>
            <person name="Kuo A."/>
            <person name="Thoen E."/>
            <person name="Andreopoulos B."/>
            <person name="Lu D."/>
            <person name="Skrede I."/>
            <person name="Drula E."/>
            <person name="Henrissat B."/>
            <person name="Morin E."/>
            <person name="Kohler A."/>
            <person name="Barry K."/>
            <person name="LaButti K."/>
            <person name="Morin E."/>
            <person name="Salamov A."/>
            <person name="Lipzen A."/>
            <person name="Mereny Z."/>
            <person name="Hegedus B."/>
            <person name="Baldrian P."/>
            <person name="Stursova M."/>
            <person name="Weitz H."/>
            <person name="Taylor A."/>
            <person name="Grigoriev I.V."/>
            <person name="Nagy L.G."/>
            <person name="Martin F."/>
            <person name="Kauserud H."/>
        </authorList>
    </citation>
    <scope>NUCLEOTIDE SEQUENCE</scope>
    <source>
        <strain evidence="5">CBHHK182m</strain>
    </source>
</reference>
<keyword evidence="6" id="KW-1185">Reference proteome</keyword>
<organism evidence="5 6">
    <name type="scientific">Mycena metata</name>
    <dbReference type="NCBI Taxonomy" id="1033252"/>
    <lineage>
        <taxon>Eukaryota</taxon>
        <taxon>Fungi</taxon>
        <taxon>Dikarya</taxon>
        <taxon>Basidiomycota</taxon>
        <taxon>Agaricomycotina</taxon>
        <taxon>Agaricomycetes</taxon>
        <taxon>Agaricomycetidae</taxon>
        <taxon>Agaricales</taxon>
        <taxon>Marasmiineae</taxon>
        <taxon>Mycenaceae</taxon>
        <taxon>Mycena</taxon>
    </lineage>
</organism>
<dbReference type="InterPro" id="IPR001138">
    <property type="entry name" value="Zn2Cys6_DnaBD"/>
</dbReference>
<dbReference type="PROSITE" id="PS50048">
    <property type="entry name" value="ZN2_CY6_FUNGAL_2"/>
    <property type="match status" value="1"/>
</dbReference>
<dbReference type="PANTHER" id="PTHR31001">
    <property type="entry name" value="UNCHARACTERIZED TRANSCRIPTIONAL REGULATORY PROTEIN"/>
    <property type="match status" value="1"/>
</dbReference>
<evidence type="ECO:0000256" key="1">
    <source>
        <dbReference type="ARBA" id="ARBA00004123"/>
    </source>
</evidence>
<evidence type="ECO:0000313" key="5">
    <source>
        <dbReference type="EMBL" id="KAJ7717023.1"/>
    </source>
</evidence>
<dbReference type="Proteomes" id="UP001215598">
    <property type="component" value="Unassembled WGS sequence"/>
</dbReference>
<evidence type="ECO:0000256" key="2">
    <source>
        <dbReference type="ARBA" id="ARBA00023242"/>
    </source>
</evidence>
<dbReference type="Gene3D" id="4.10.240.10">
    <property type="entry name" value="Zn(2)-C6 fungal-type DNA-binding domain"/>
    <property type="match status" value="1"/>
</dbReference>
<dbReference type="SUPFAM" id="SSF57701">
    <property type="entry name" value="Zn2/Cys6 DNA-binding domain"/>
    <property type="match status" value="1"/>
</dbReference>
<feature type="compositionally biased region" description="Low complexity" evidence="3">
    <location>
        <begin position="86"/>
        <end position="104"/>
    </location>
</feature>
<feature type="region of interest" description="Disordered" evidence="3">
    <location>
        <begin position="72"/>
        <end position="141"/>
    </location>
</feature>
<evidence type="ECO:0000256" key="3">
    <source>
        <dbReference type="SAM" id="MobiDB-lite"/>
    </source>
</evidence>
<name>A0AAD7MH13_9AGAR</name>
<protein>
    <recommendedName>
        <fullName evidence="4">Zn(2)-C6 fungal-type domain-containing protein</fullName>
    </recommendedName>
</protein>
<sequence length="231" mass="25375">RRNRTTQSCFNCYKTKRMCDRQRPCSRCSQLGLSGNCIYEVEEPSRQGKQDDETRLMARIAELEGVVRELKNKPHPRWLAEKNQTSSPGGSDGDQSSSPSSGSPFTPDVSTPGLPSPSPSESNPLDFHFAPAAPQHRSHSEKDAIESLLSMYAGLAERIRRVGICGCLNETECYNTVLDLSARLRHTAEVLASSPSHAGSTCTFATRVSELDILVKFVDDIISCAVSLTQR</sequence>
<comment type="caution">
    <text evidence="5">The sequence shown here is derived from an EMBL/GenBank/DDBJ whole genome shotgun (WGS) entry which is preliminary data.</text>
</comment>
<feature type="domain" description="Zn(2)-C6 fungal-type" evidence="4">
    <location>
        <begin position="8"/>
        <end position="39"/>
    </location>
</feature>
<accession>A0AAD7MH13</accession>
<dbReference type="InterPro" id="IPR050613">
    <property type="entry name" value="Sec_Metabolite_Reg"/>
</dbReference>
<dbReference type="GO" id="GO:0008270">
    <property type="term" value="F:zinc ion binding"/>
    <property type="evidence" value="ECO:0007669"/>
    <property type="project" value="InterPro"/>
</dbReference>
<dbReference type="InterPro" id="IPR036864">
    <property type="entry name" value="Zn2-C6_fun-type_DNA-bd_sf"/>
</dbReference>
<gene>
    <name evidence="5" type="ORF">B0H16DRAFT_1338443</name>
</gene>
<proteinExistence type="predicted"/>
<feature type="non-terminal residue" evidence="5">
    <location>
        <position position="231"/>
    </location>
</feature>
<comment type="subcellular location">
    <subcellularLocation>
        <location evidence="1">Nucleus</location>
    </subcellularLocation>
</comment>
<dbReference type="SMART" id="SM00066">
    <property type="entry name" value="GAL4"/>
    <property type="match status" value="1"/>
</dbReference>
<dbReference type="EMBL" id="JARKIB010000283">
    <property type="protein sequence ID" value="KAJ7717023.1"/>
    <property type="molecule type" value="Genomic_DNA"/>
</dbReference>
<evidence type="ECO:0000313" key="6">
    <source>
        <dbReference type="Proteomes" id="UP001215598"/>
    </source>
</evidence>
<dbReference type="GO" id="GO:0000981">
    <property type="term" value="F:DNA-binding transcription factor activity, RNA polymerase II-specific"/>
    <property type="evidence" value="ECO:0007669"/>
    <property type="project" value="InterPro"/>
</dbReference>
<dbReference type="GO" id="GO:0005634">
    <property type="term" value="C:nucleus"/>
    <property type="evidence" value="ECO:0007669"/>
    <property type="project" value="UniProtKB-SubCell"/>
</dbReference>